<keyword evidence="3" id="KW-1185">Reference proteome</keyword>
<sequence length="87" mass="8916">MRNGTDLAADAGCTSPSLAVLTATVLPWLAVILMTGLLAGAVVGWISRRGGDNPWLALRHGLLTVVASVGPLLALLTLIVNLAGQCR</sequence>
<keyword evidence="1" id="KW-0472">Membrane</keyword>
<accession>A0ABV9BUR7</accession>
<name>A0ABV9BUR7_9ACTN</name>
<evidence type="ECO:0000313" key="3">
    <source>
        <dbReference type="Proteomes" id="UP001595990"/>
    </source>
</evidence>
<feature type="transmembrane region" description="Helical" evidence="1">
    <location>
        <begin position="25"/>
        <end position="46"/>
    </location>
</feature>
<dbReference type="Proteomes" id="UP001595990">
    <property type="component" value="Unassembled WGS sequence"/>
</dbReference>
<keyword evidence="1" id="KW-0812">Transmembrane</keyword>
<dbReference type="EMBL" id="JBHSFS010000025">
    <property type="protein sequence ID" value="MFC4517778.1"/>
    <property type="molecule type" value="Genomic_DNA"/>
</dbReference>
<proteinExistence type="predicted"/>
<dbReference type="RefSeq" id="WP_417924242.1">
    <property type="nucleotide sequence ID" value="NZ_JBHSFS010000025.1"/>
</dbReference>
<reference evidence="3" key="1">
    <citation type="journal article" date="2019" name="Int. J. Syst. Evol. Microbiol.">
        <title>The Global Catalogue of Microorganisms (GCM) 10K type strain sequencing project: providing services to taxonomists for standard genome sequencing and annotation.</title>
        <authorList>
            <consortium name="The Broad Institute Genomics Platform"/>
            <consortium name="The Broad Institute Genome Sequencing Center for Infectious Disease"/>
            <person name="Wu L."/>
            <person name="Ma J."/>
        </authorList>
    </citation>
    <scope>NUCLEOTIDE SEQUENCE [LARGE SCALE GENOMIC DNA]</scope>
    <source>
        <strain evidence="3">CECT 8064</strain>
    </source>
</reference>
<comment type="caution">
    <text evidence="2">The sequence shown here is derived from an EMBL/GenBank/DDBJ whole genome shotgun (WGS) entry which is preliminary data.</text>
</comment>
<gene>
    <name evidence="2" type="ORF">ACFPEN_33360</name>
</gene>
<evidence type="ECO:0000313" key="2">
    <source>
        <dbReference type="EMBL" id="MFC4517778.1"/>
    </source>
</evidence>
<organism evidence="2 3">
    <name type="scientific">Streptomyces ehimensis</name>
    <dbReference type="NCBI Taxonomy" id="68195"/>
    <lineage>
        <taxon>Bacteria</taxon>
        <taxon>Bacillati</taxon>
        <taxon>Actinomycetota</taxon>
        <taxon>Actinomycetes</taxon>
        <taxon>Kitasatosporales</taxon>
        <taxon>Streptomycetaceae</taxon>
        <taxon>Streptomyces</taxon>
    </lineage>
</organism>
<protein>
    <submittedName>
        <fullName evidence="2">Uncharacterized protein</fullName>
    </submittedName>
</protein>
<evidence type="ECO:0000256" key="1">
    <source>
        <dbReference type="SAM" id="Phobius"/>
    </source>
</evidence>
<keyword evidence="1" id="KW-1133">Transmembrane helix</keyword>
<feature type="transmembrane region" description="Helical" evidence="1">
    <location>
        <begin position="58"/>
        <end position="83"/>
    </location>
</feature>